<dbReference type="Pfam" id="PF00400">
    <property type="entry name" value="WD40"/>
    <property type="match status" value="1"/>
</dbReference>
<reference evidence="2" key="1">
    <citation type="submission" date="2025-08" db="UniProtKB">
        <authorList>
            <consortium name="RefSeq"/>
        </authorList>
    </citation>
    <scope>IDENTIFICATION</scope>
</reference>
<dbReference type="Proteomes" id="UP000189705">
    <property type="component" value="Unplaced"/>
</dbReference>
<proteinExistence type="predicted"/>
<dbReference type="PANTHER" id="PTHR46947">
    <property type="entry name" value="WD REPEAT-CONTAINING PROTEIN 73"/>
    <property type="match status" value="1"/>
</dbReference>
<dbReference type="RefSeq" id="XP_006035745.1">
    <property type="nucleotide sequence ID" value="XM_006035683.3"/>
</dbReference>
<dbReference type="GO" id="GO:0005829">
    <property type="term" value="C:cytosol"/>
    <property type="evidence" value="ECO:0007669"/>
    <property type="project" value="TreeGrafter"/>
</dbReference>
<organism evidence="1 2">
    <name type="scientific">Alligator sinensis</name>
    <name type="common">Chinese alligator</name>
    <dbReference type="NCBI Taxonomy" id="38654"/>
    <lineage>
        <taxon>Eukaryota</taxon>
        <taxon>Metazoa</taxon>
        <taxon>Chordata</taxon>
        <taxon>Craniata</taxon>
        <taxon>Vertebrata</taxon>
        <taxon>Euteleostomi</taxon>
        <taxon>Archelosauria</taxon>
        <taxon>Archosauria</taxon>
        <taxon>Crocodylia</taxon>
        <taxon>Alligatoridae</taxon>
        <taxon>Alligatorinae</taxon>
        <taxon>Alligator</taxon>
    </lineage>
</organism>
<dbReference type="InParanoid" id="A0A1U7S6N3"/>
<dbReference type="PANTHER" id="PTHR46947:SF1">
    <property type="entry name" value="WD REPEAT-CONTAINING PROTEIN 73"/>
    <property type="match status" value="1"/>
</dbReference>
<dbReference type="SUPFAM" id="SSF50978">
    <property type="entry name" value="WD40 repeat-like"/>
    <property type="match status" value="1"/>
</dbReference>
<dbReference type="InterPro" id="IPR042795">
    <property type="entry name" value="Wdr73"/>
</dbReference>
<dbReference type="SMART" id="SM00320">
    <property type="entry name" value="WD40"/>
    <property type="match status" value="4"/>
</dbReference>
<dbReference type="eggNOG" id="KOG0264">
    <property type="taxonomic scope" value="Eukaryota"/>
</dbReference>
<dbReference type="GeneID" id="102385964"/>
<keyword evidence="1" id="KW-1185">Reference proteome</keyword>
<sequence length="384" mass="41216">MAAPTERQQEEKEEEEEDWVLDSLGLYEDLHMFDLQEPTRVLEWSRGPSICVAGYGGSGGDGRSEILQLGLPPRLCARDKQGLCPERDFKVERGGFSHRPVHGLKQVPDTSLLVTSGPPDSSLQVWQMAAEDTDVINFVSTIPAGNASEKSWAKIATAFAENPWVLHGSRVSNVQVTEIESKRSIYRAASNNSDEVGGLEFLDCNTFLVCSTKGRLSLADIRQPPSPLEGAPVSLALGGERWCMGVGHSPDGGALAAACFSSGGQLTLTDLRSSSTPLKQATCKVPVPGQNAEFLGVSWAPALEGCLAVSGFDGTVHVYDTKSWDDSSREAAPVFVHKGHAFSGASSGAVVTVHTWHPWKPRTVLSAASDGSLHVWDWMDPCSS</sequence>
<evidence type="ECO:0000313" key="2">
    <source>
        <dbReference type="RefSeq" id="XP_006035745.1"/>
    </source>
</evidence>
<dbReference type="InterPro" id="IPR001680">
    <property type="entry name" value="WD40_rpt"/>
</dbReference>
<dbReference type="KEGG" id="asn:102385964"/>
<dbReference type="InterPro" id="IPR015943">
    <property type="entry name" value="WD40/YVTN_repeat-like_dom_sf"/>
</dbReference>
<name>A0A1U7S6N3_ALLSI</name>
<dbReference type="Gene3D" id="2.130.10.10">
    <property type="entry name" value="YVTN repeat-like/Quinoprotein amine dehydrogenase"/>
    <property type="match status" value="1"/>
</dbReference>
<dbReference type="GO" id="GO:0031122">
    <property type="term" value="P:cytoplasmic microtubule organization"/>
    <property type="evidence" value="ECO:0007669"/>
    <property type="project" value="TreeGrafter"/>
</dbReference>
<gene>
    <name evidence="2" type="primary">WDR73</name>
</gene>
<evidence type="ECO:0000313" key="1">
    <source>
        <dbReference type="Proteomes" id="UP000189705"/>
    </source>
</evidence>
<dbReference type="GO" id="GO:0000922">
    <property type="term" value="C:spindle pole"/>
    <property type="evidence" value="ECO:0007669"/>
    <property type="project" value="TreeGrafter"/>
</dbReference>
<protein>
    <submittedName>
        <fullName evidence="2">WD repeat-containing protein 73 isoform X1</fullName>
    </submittedName>
</protein>
<dbReference type="STRING" id="38654.A0A1U7S6N3"/>
<dbReference type="OrthoDB" id="9822052at2759"/>
<accession>A0A1U7S6N3</accession>
<dbReference type="CTD" id="84942"/>
<dbReference type="InterPro" id="IPR036322">
    <property type="entry name" value="WD40_repeat_dom_sf"/>
</dbReference>
<dbReference type="AlphaFoldDB" id="A0A1U7S6N3"/>